<feature type="compositionally biased region" description="Basic and acidic residues" evidence="3">
    <location>
        <begin position="284"/>
        <end position="294"/>
    </location>
</feature>
<comment type="similarity">
    <text evidence="1">Belongs to the proteasome inhibitor PI31 family.</text>
</comment>
<name>A0A9W3DQ32_RAPSA</name>
<evidence type="ECO:0000256" key="3">
    <source>
        <dbReference type="SAM" id="MobiDB-lite"/>
    </source>
</evidence>
<evidence type="ECO:0000256" key="2">
    <source>
        <dbReference type="ARBA" id="ARBA00022942"/>
    </source>
</evidence>
<dbReference type="PANTHER" id="PTHR13266:SF1">
    <property type="entry name" value="PROTEASOME INHIBITOR PI31 SUBUNIT"/>
    <property type="match status" value="1"/>
</dbReference>
<sequence>MANPQIVMLVIKSSRPRFRNDCDKVAFVVHATFVASGYKLVAVGRQALAKDALAPSPTQVLGEVGIEGWNESDEYAFVYVDPKKGSRKVVVKCLAIDGGKLLVDAVAEGVTEPAHLKIRVKEYVAESRVESDYDGQFKNLDELVTKLQNHILDKLDGGLNPLAYTTWTSSKREKEPEPEPLYYPRGPFPLGPPFHRPSGVVVVDRPDYSALMPGPPAGTFPVARDGNMLVGSHDLGILHRVRDQIQLGFMGYSQPIVPPPRVLYDHIGSGFETGRFGRQSPRSSRGDIHPDLQHCPRRFGSDYM</sequence>
<gene>
    <name evidence="6" type="primary">LOC108851186</name>
</gene>
<dbReference type="InterPro" id="IPR021625">
    <property type="entry name" value="PI31_Prot_N"/>
</dbReference>
<dbReference type="RefSeq" id="XP_056865758.1">
    <property type="nucleotide sequence ID" value="XM_057009778.1"/>
</dbReference>
<evidence type="ECO:0000313" key="5">
    <source>
        <dbReference type="Proteomes" id="UP000504610"/>
    </source>
</evidence>
<evidence type="ECO:0000313" key="6">
    <source>
        <dbReference type="RefSeq" id="XP_056865758.1"/>
    </source>
</evidence>
<keyword evidence="5" id="KW-1185">Reference proteome</keyword>
<organism evidence="5 6">
    <name type="scientific">Raphanus sativus</name>
    <name type="common">Radish</name>
    <name type="synonym">Raphanus raphanistrum var. sativus</name>
    <dbReference type="NCBI Taxonomy" id="3726"/>
    <lineage>
        <taxon>Eukaryota</taxon>
        <taxon>Viridiplantae</taxon>
        <taxon>Streptophyta</taxon>
        <taxon>Embryophyta</taxon>
        <taxon>Tracheophyta</taxon>
        <taxon>Spermatophyta</taxon>
        <taxon>Magnoliopsida</taxon>
        <taxon>eudicotyledons</taxon>
        <taxon>Gunneridae</taxon>
        <taxon>Pentapetalae</taxon>
        <taxon>rosids</taxon>
        <taxon>malvids</taxon>
        <taxon>Brassicales</taxon>
        <taxon>Brassicaceae</taxon>
        <taxon>Brassiceae</taxon>
        <taxon>Raphanus</taxon>
    </lineage>
</organism>
<dbReference type="OrthoDB" id="68090at2759"/>
<dbReference type="GO" id="GO:0004866">
    <property type="term" value="F:endopeptidase inhibitor activity"/>
    <property type="evidence" value="ECO:0007669"/>
    <property type="project" value="InterPro"/>
</dbReference>
<dbReference type="GO" id="GO:0070628">
    <property type="term" value="F:proteasome binding"/>
    <property type="evidence" value="ECO:0007669"/>
    <property type="project" value="InterPro"/>
</dbReference>
<evidence type="ECO:0000256" key="1">
    <source>
        <dbReference type="ARBA" id="ARBA00006405"/>
    </source>
</evidence>
<proteinExistence type="inferred from homology"/>
<reference evidence="5" key="1">
    <citation type="journal article" date="2019" name="Database">
        <title>The radish genome database (RadishGD): an integrated information resource for radish genomics.</title>
        <authorList>
            <person name="Yu H.J."/>
            <person name="Baek S."/>
            <person name="Lee Y.J."/>
            <person name="Cho A."/>
            <person name="Mun J.H."/>
        </authorList>
    </citation>
    <scope>NUCLEOTIDE SEQUENCE [LARGE SCALE GENOMIC DNA]</scope>
    <source>
        <strain evidence="5">cv. WK10039</strain>
    </source>
</reference>
<feature type="domain" description="PI31 proteasome regulator N-terminal" evidence="4">
    <location>
        <begin position="15"/>
        <end position="160"/>
    </location>
</feature>
<reference evidence="6" key="2">
    <citation type="submission" date="2025-08" db="UniProtKB">
        <authorList>
            <consortium name="RefSeq"/>
        </authorList>
    </citation>
    <scope>IDENTIFICATION</scope>
    <source>
        <tissue evidence="6">Leaf</tissue>
    </source>
</reference>
<dbReference type="InterPro" id="IPR045128">
    <property type="entry name" value="PI31-like"/>
</dbReference>
<dbReference type="PANTHER" id="PTHR13266">
    <property type="entry name" value="PROTEASOME INHIBITOR"/>
    <property type="match status" value="1"/>
</dbReference>
<evidence type="ECO:0000259" key="4">
    <source>
        <dbReference type="Pfam" id="PF11566"/>
    </source>
</evidence>
<feature type="region of interest" description="Disordered" evidence="3">
    <location>
        <begin position="274"/>
        <end position="294"/>
    </location>
</feature>
<protein>
    <submittedName>
        <fullName evidence="6">Probable proteasome inhibitor isoform X1</fullName>
    </submittedName>
</protein>
<dbReference type="GO" id="GO:0000502">
    <property type="term" value="C:proteasome complex"/>
    <property type="evidence" value="ECO:0007669"/>
    <property type="project" value="UniProtKB-KW"/>
</dbReference>
<dbReference type="AlphaFoldDB" id="A0A9W3DQ32"/>
<accession>A0A9W3DQ32</accession>
<dbReference type="GeneID" id="108851186"/>
<dbReference type="Gene3D" id="3.40.1000.30">
    <property type="match status" value="1"/>
</dbReference>
<dbReference type="GO" id="GO:0043161">
    <property type="term" value="P:proteasome-mediated ubiquitin-dependent protein catabolic process"/>
    <property type="evidence" value="ECO:0007669"/>
    <property type="project" value="InterPro"/>
</dbReference>
<dbReference type="Proteomes" id="UP000504610">
    <property type="component" value="Chromosome 4"/>
</dbReference>
<dbReference type="Pfam" id="PF11566">
    <property type="entry name" value="PI31_Prot_N"/>
    <property type="match status" value="1"/>
</dbReference>
<keyword evidence="2" id="KW-0647">Proteasome</keyword>